<comment type="caution">
    <text evidence="2">The sequence shown here is derived from an EMBL/GenBank/DDBJ whole genome shotgun (WGS) entry which is preliminary data.</text>
</comment>
<accession>A0ABV8DZN5</accession>
<dbReference type="SUPFAM" id="SSF54427">
    <property type="entry name" value="NTF2-like"/>
    <property type="match status" value="1"/>
</dbReference>
<feature type="region of interest" description="Disordered" evidence="1">
    <location>
        <begin position="100"/>
        <end position="134"/>
    </location>
</feature>
<proteinExistence type="predicted"/>
<dbReference type="InterPro" id="IPR032710">
    <property type="entry name" value="NTF2-like_dom_sf"/>
</dbReference>
<gene>
    <name evidence="2" type="ORF">ACFO0B_22555</name>
</gene>
<evidence type="ECO:0000313" key="3">
    <source>
        <dbReference type="Proteomes" id="UP001595696"/>
    </source>
</evidence>
<reference evidence="3" key="1">
    <citation type="journal article" date="2019" name="Int. J. Syst. Evol. Microbiol.">
        <title>The Global Catalogue of Microorganisms (GCM) 10K type strain sequencing project: providing services to taxonomists for standard genome sequencing and annotation.</title>
        <authorList>
            <consortium name="The Broad Institute Genomics Platform"/>
            <consortium name="The Broad Institute Genome Sequencing Center for Infectious Disease"/>
            <person name="Wu L."/>
            <person name="Ma J."/>
        </authorList>
    </citation>
    <scope>NUCLEOTIDE SEQUENCE [LARGE SCALE GENOMIC DNA]</scope>
    <source>
        <strain evidence="3">CGMCC 4.7330</strain>
    </source>
</reference>
<evidence type="ECO:0008006" key="4">
    <source>
        <dbReference type="Google" id="ProtNLM"/>
    </source>
</evidence>
<feature type="compositionally biased region" description="Basic and acidic residues" evidence="1">
    <location>
        <begin position="115"/>
        <end position="124"/>
    </location>
</feature>
<organism evidence="2 3">
    <name type="scientific">Nocardia jiangsuensis</name>
    <dbReference type="NCBI Taxonomy" id="1691563"/>
    <lineage>
        <taxon>Bacteria</taxon>
        <taxon>Bacillati</taxon>
        <taxon>Actinomycetota</taxon>
        <taxon>Actinomycetes</taxon>
        <taxon>Mycobacteriales</taxon>
        <taxon>Nocardiaceae</taxon>
        <taxon>Nocardia</taxon>
    </lineage>
</organism>
<evidence type="ECO:0000256" key="1">
    <source>
        <dbReference type="SAM" id="MobiDB-lite"/>
    </source>
</evidence>
<dbReference type="EMBL" id="JBHSAX010000017">
    <property type="protein sequence ID" value="MFC3964777.1"/>
    <property type="molecule type" value="Genomic_DNA"/>
</dbReference>
<protein>
    <recommendedName>
        <fullName evidence="4">Lumazine-binding protein</fullName>
    </recommendedName>
</protein>
<dbReference type="Gene3D" id="3.10.450.50">
    <property type="match status" value="1"/>
</dbReference>
<dbReference type="Proteomes" id="UP001595696">
    <property type="component" value="Unassembled WGS sequence"/>
</dbReference>
<keyword evidence="3" id="KW-1185">Reference proteome</keyword>
<evidence type="ECO:0000313" key="2">
    <source>
        <dbReference type="EMBL" id="MFC3964777.1"/>
    </source>
</evidence>
<sequence>MIAGGITAGIVLTAQGKTPLASDEKKIEVAIRDFYETLGEDGFAAAAATACAGDRDEFEALSEEQKKEFDQTQVSVVINEIKNIVITGDRATATITGRMTLTLPGEDPDTDTDTEEHVKKEDGTWKVCSAEDQG</sequence>
<name>A0ABV8DZN5_9NOCA</name>
<dbReference type="RefSeq" id="WP_378614526.1">
    <property type="nucleotide sequence ID" value="NZ_JBHSAX010000017.1"/>
</dbReference>